<dbReference type="InterPro" id="IPR021327">
    <property type="entry name" value="DUF2934"/>
</dbReference>
<protein>
    <recommendedName>
        <fullName evidence="3">DUF2934 domain-containing protein</fullName>
    </recommendedName>
</protein>
<dbReference type="RefSeq" id="WP_166935839.1">
    <property type="nucleotide sequence ID" value="NZ_BAAADD010000006.1"/>
</dbReference>
<proteinExistence type="predicted"/>
<keyword evidence="2" id="KW-1185">Reference proteome</keyword>
<dbReference type="Proteomes" id="UP001499951">
    <property type="component" value="Unassembled WGS sequence"/>
</dbReference>
<evidence type="ECO:0000313" key="2">
    <source>
        <dbReference type="Proteomes" id="UP001499951"/>
    </source>
</evidence>
<comment type="caution">
    <text evidence="1">The sequence shown here is derived from an EMBL/GenBank/DDBJ whole genome shotgun (WGS) entry which is preliminary data.</text>
</comment>
<reference evidence="1 2" key="1">
    <citation type="journal article" date="2019" name="Int. J. Syst. Evol. Microbiol.">
        <title>The Global Catalogue of Microorganisms (GCM) 10K type strain sequencing project: providing services to taxonomists for standard genome sequencing and annotation.</title>
        <authorList>
            <consortium name="The Broad Institute Genomics Platform"/>
            <consortium name="The Broad Institute Genome Sequencing Center for Infectious Disease"/>
            <person name="Wu L."/>
            <person name="Ma J."/>
        </authorList>
    </citation>
    <scope>NUCLEOTIDE SEQUENCE [LARGE SCALE GENOMIC DNA]</scope>
    <source>
        <strain evidence="1 2">JCM 15089</strain>
    </source>
</reference>
<evidence type="ECO:0000313" key="1">
    <source>
        <dbReference type="EMBL" id="GAA0574295.1"/>
    </source>
</evidence>
<dbReference type="Pfam" id="PF11154">
    <property type="entry name" value="DUF2934"/>
    <property type="match status" value="1"/>
</dbReference>
<gene>
    <name evidence="1" type="ORF">GCM10008942_23770</name>
</gene>
<dbReference type="EMBL" id="BAAADD010000006">
    <property type="protein sequence ID" value="GAA0574295.1"/>
    <property type="molecule type" value="Genomic_DNA"/>
</dbReference>
<evidence type="ECO:0008006" key="3">
    <source>
        <dbReference type="Google" id="ProtNLM"/>
    </source>
</evidence>
<sequence>MPNDPKPTPSEDEIRTRSYLLWEREGCQDGKSHEYWLRAKAELEAELEANWTAASMEGETTAFVLPVLPIATPPVKTVSGKLRDEDAELKAAS</sequence>
<organism evidence="1 2">
    <name type="scientific">Rhizomicrobium electricum</name>
    <dbReference type="NCBI Taxonomy" id="480070"/>
    <lineage>
        <taxon>Bacteria</taxon>
        <taxon>Pseudomonadati</taxon>
        <taxon>Pseudomonadota</taxon>
        <taxon>Alphaproteobacteria</taxon>
        <taxon>Micropepsales</taxon>
        <taxon>Micropepsaceae</taxon>
        <taxon>Rhizomicrobium</taxon>
    </lineage>
</organism>
<name>A0ABN1ETY1_9PROT</name>
<accession>A0ABN1ETY1</accession>